<organism evidence="18">
    <name type="scientific">hydrothermal vent metagenome</name>
    <dbReference type="NCBI Taxonomy" id="652676"/>
    <lineage>
        <taxon>unclassified sequences</taxon>
        <taxon>metagenomes</taxon>
        <taxon>ecological metagenomes</taxon>
    </lineage>
</organism>
<dbReference type="PANTHER" id="PTHR34848:SF1">
    <property type="entry name" value="BIFUNCTIONAL ADENOSYLCOBALAMIN BIOSYNTHESIS PROTEIN COBU"/>
    <property type="match status" value="1"/>
</dbReference>
<evidence type="ECO:0000256" key="9">
    <source>
        <dbReference type="ARBA" id="ARBA00012523"/>
    </source>
</evidence>
<proteinExistence type="inferred from homology"/>
<evidence type="ECO:0000256" key="3">
    <source>
        <dbReference type="ARBA" id="ARBA00001522"/>
    </source>
</evidence>
<dbReference type="GO" id="GO:0009236">
    <property type="term" value="P:cobalamin biosynthetic process"/>
    <property type="evidence" value="ECO:0007669"/>
    <property type="project" value="UniProtKB-KW"/>
</dbReference>
<protein>
    <recommendedName>
        <fullName evidence="16">Adenosylcobinamide kinase</fullName>
        <ecNumber evidence="8">2.7.1.156</ecNumber>
        <ecNumber evidence="9">2.7.7.62</ecNumber>
    </recommendedName>
    <alternativeName>
        <fullName evidence="17">Adenosylcobinamide-phosphate guanylyltransferase</fullName>
    </alternativeName>
</protein>
<evidence type="ECO:0000256" key="8">
    <source>
        <dbReference type="ARBA" id="ARBA00012016"/>
    </source>
</evidence>
<comment type="pathway">
    <text evidence="5">Cofactor biosynthesis; adenosylcobalamin biosynthesis; adenosylcobalamin from cob(II)yrinate a,c-diamide: step 6/7.</text>
</comment>
<evidence type="ECO:0000256" key="1">
    <source>
        <dbReference type="ARBA" id="ARBA00000312"/>
    </source>
</evidence>
<evidence type="ECO:0000256" key="2">
    <source>
        <dbReference type="ARBA" id="ARBA00000711"/>
    </source>
</evidence>
<keyword evidence="12" id="KW-0547">Nucleotide-binding</keyword>
<dbReference type="PIRSF" id="PIRSF006135">
    <property type="entry name" value="CobU"/>
    <property type="match status" value="1"/>
</dbReference>
<dbReference type="EC" id="2.7.7.62" evidence="9"/>
<dbReference type="GO" id="GO:0005524">
    <property type="term" value="F:ATP binding"/>
    <property type="evidence" value="ECO:0007669"/>
    <property type="project" value="UniProtKB-KW"/>
</dbReference>
<keyword evidence="11 18" id="KW-0808">Transferase</keyword>
<dbReference type="GO" id="GO:0043752">
    <property type="term" value="F:adenosylcobinamide kinase activity"/>
    <property type="evidence" value="ECO:0007669"/>
    <property type="project" value="UniProtKB-EC"/>
</dbReference>
<dbReference type="SUPFAM" id="SSF52540">
    <property type="entry name" value="P-loop containing nucleoside triphosphate hydrolases"/>
    <property type="match status" value="1"/>
</dbReference>
<comment type="similarity">
    <text evidence="7">Belongs to the CobU/CobP family.</text>
</comment>
<name>A0A3B0XSL4_9ZZZZ</name>
<comment type="function">
    <text evidence="4">Catalyzes ATP-dependent phosphorylation of adenosylcobinamide and addition of GMP to adenosylcobinamide phosphate.</text>
</comment>
<comment type="pathway">
    <text evidence="6">Cofactor biosynthesis; adenosylcobalamin biosynthesis; adenosylcobalamin from cob(II)yrinate a,c-diamide: step 5/7.</text>
</comment>
<evidence type="ECO:0000256" key="15">
    <source>
        <dbReference type="ARBA" id="ARBA00023134"/>
    </source>
</evidence>
<keyword evidence="13 18" id="KW-0418">Kinase</keyword>
<dbReference type="InterPro" id="IPR027417">
    <property type="entry name" value="P-loop_NTPase"/>
</dbReference>
<evidence type="ECO:0000256" key="5">
    <source>
        <dbReference type="ARBA" id="ARBA00004692"/>
    </source>
</evidence>
<dbReference type="InterPro" id="IPR003203">
    <property type="entry name" value="CobU/CobP"/>
</dbReference>
<sequence length="170" mass="19023">MKQFILGGARSGKSAYAEQQAKSSEKQVIYIATASAGDDEMRQRIKLHQQQRPGHWQLVEESIQLVDALRQHDHVNHCLLVDCLTLWLSNCLAMNNELFLKEQQLELLSLIPELKSDLILVSNEVGQGIVPLGALSRKFVDESGRLHQQLSVVCDRVVFITAGLPQVLKA</sequence>
<evidence type="ECO:0000256" key="16">
    <source>
        <dbReference type="ARBA" id="ARBA00029570"/>
    </source>
</evidence>
<evidence type="ECO:0000313" key="18">
    <source>
        <dbReference type="EMBL" id="VAW66257.1"/>
    </source>
</evidence>
<comment type="catalytic activity">
    <reaction evidence="1">
        <text>adenosylcob(III)inamide + ATP = adenosylcob(III)inamide phosphate + ADP + H(+)</text>
        <dbReference type="Rhea" id="RHEA:15769"/>
        <dbReference type="ChEBI" id="CHEBI:2480"/>
        <dbReference type="ChEBI" id="CHEBI:15378"/>
        <dbReference type="ChEBI" id="CHEBI:30616"/>
        <dbReference type="ChEBI" id="CHEBI:58502"/>
        <dbReference type="ChEBI" id="CHEBI:456216"/>
        <dbReference type="EC" id="2.7.1.156"/>
    </reaction>
</comment>
<evidence type="ECO:0000256" key="7">
    <source>
        <dbReference type="ARBA" id="ARBA00007490"/>
    </source>
</evidence>
<reference evidence="18" key="1">
    <citation type="submission" date="2018-06" db="EMBL/GenBank/DDBJ databases">
        <authorList>
            <person name="Zhirakovskaya E."/>
        </authorList>
    </citation>
    <scope>NUCLEOTIDE SEQUENCE</scope>
</reference>
<keyword evidence="14" id="KW-0067">ATP-binding</keyword>
<dbReference type="CDD" id="cd00544">
    <property type="entry name" value="CobU"/>
    <property type="match status" value="1"/>
</dbReference>
<keyword evidence="15" id="KW-0342">GTP-binding</keyword>
<keyword evidence="18" id="KW-0548">Nucleotidyltransferase</keyword>
<dbReference type="Gene3D" id="3.40.50.300">
    <property type="entry name" value="P-loop containing nucleotide triphosphate hydrolases"/>
    <property type="match status" value="1"/>
</dbReference>
<dbReference type="GO" id="GO:0005525">
    <property type="term" value="F:GTP binding"/>
    <property type="evidence" value="ECO:0007669"/>
    <property type="project" value="UniProtKB-KW"/>
</dbReference>
<dbReference type="EC" id="2.7.1.156" evidence="8"/>
<dbReference type="Pfam" id="PF02283">
    <property type="entry name" value="CobU"/>
    <property type="match status" value="1"/>
</dbReference>
<dbReference type="NCBIfam" id="NF004469">
    <property type="entry name" value="PRK05800.1"/>
    <property type="match status" value="1"/>
</dbReference>
<dbReference type="PANTHER" id="PTHR34848">
    <property type="match status" value="1"/>
</dbReference>
<dbReference type="GO" id="GO:0008820">
    <property type="term" value="F:cobinamide phosphate guanylyltransferase activity"/>
    <property type="evidence" value="ECO:0007669"/>
    <property type="project" value="UniProtKB-EC"/>
</dbReference>
<keyword evidence="10" id="KW-0169">Cobalamin biosynthesis</keyword>
<evidence type="ECO:0000256" key="11">
    <source>
        <dbReference type="ARBA" id="ARBA00022679"/>
    </source>
</evidence>
<evidence type="ECO:0000256" key="17">
    <source>
        <dbReference type="ARBA" id="ARBA00030571"/>
    </source>
</evidence>
<comment type="catalytic activity">
    <reaction evidence="3">
        <text>adenosylcob(III)inamide + GTP = adenosylcob(III)inamide phosphate + GDP + H(+)</text>
        <dbReference type="Rhea" id="RHEA:15765"/>
        <dbReference type="ChEBI" id="CHEBI:2480"/>
        <dbReference type="ChEBI" id="CHEBI:15378"/>
        <dbReference type="ChEBI" id="CHEBI:37565"/>
        <dbReference type="ChEBI" id="CHEBI:58189"/>
        <dbReference type="ChEBI" id="CHEBI:58502"/>
        <dbReference type="EC" id="2.7.1.156"/>
    </reaction>
</comment>
<evidence type="ECO:0000256" key="13">
    <source>
        <dbReference type="ARBA" id="ARBA00022777"/>
    </source>
</evidence>
<evidence type="ECO:0000256" key="10">
    <source>
        <dbReference type="ARBA" id="ARBA00022573"/>
    </source>
</evidence>
<accession>A0A3B0XSL4</accession>
<evidence type="ECO:0000256" key="6">
    <source>
        <dbReference type="ARBA" id="ARBA00005159"/>
    </source>
</evidence>
<comment type="catalytic activity">
    <reaction evidence="2">
        <text>adenosylcob(III)inamide phosphate + GTP + H(+) = adenosylcob(III)inamide-GDP + diphosphate</text>
        <dbReference type="Rhea" id="RHEA:22712"/>
        <dbReference type="ChEBI" id="CHEBI:15378"/>
        <dbReference type="ChEBI" id="CHEBI:33019"/>
        <dbReference type="ChEBI" id="CHEBI:37565"/>
        <dbReference type="ChEBI" id="CHEBI:58502"/>
        <dbReference type="ChEBI" id="CHEBI:60487"/>
        <dbReference type="EC" id="2.7.7.62"/>
    </reaction>
</comment>
<evidence type="ECO:0000256" key="4">
    <source>
        <dbReference type="ARBA" id="ARBA00003889"/>
    </source>
</evidence>
<evidence type="ECO:0000256" key="12">
    <source>
        <dbReference type="ARBA" id="ARBA00022741"/>
    </source>
</evidence>
<dbReference type="EMBL" id="UOFI01000074">
    <property type="protein sequence ID" value="VAW66257.1"/>
    <property type="molecule type" value="Genomic_DNA"/>
</dbReference>
<gene>
    <name evidence="18" type="ORF">MNBD_GAMMA09-3473</name>
</gene>
<evidence type="ECO:0000256" key="14">
    <source>
        <dbReference type="ARBA" id="ARBA00022840"/>
    </source>
</evidence>
<dbReference type="AlphaFoldDB" id="A0A3B0XSL4"/>